<evidence type="ECO:0000313" key="1">
    <source>
        <dbReference type="EMBL" id="AJO24626.1"/>
    </source>
</evidence>
<keyword evidence="2" id="KW-1185">Reference proteome</keyword>
<sequence length="38" mass="4073">MQGFQKDVEKTLHSKAISSPFLQISLLLVANMKAGLAG</sequence>
<proteinExistence type="predicted"/>
<name>A0AAN0WDN0_HEYCO</name>
<gene>
    <name evidence="1" type="ORF">SB48_HM08orf06090</name>
</gene>
<dbReference type="AlphaFoldDB" id="A0AAN0WDN0"/>
<dbReference type="EMBL" id="CP010525">
    <property type="protein sequence ID" value="AJO24626.1"/>
    <property type="molecule type" value="Genomic_DNA"/>
</dbReference>
<reference evidence="2" key="1">
    <citation type="submission" date="2015-01" db="EMBL/GenBank/DDBJ databases">
        <title>Comparative genome analysis of Bacillus coagulans HM-08, Clostridium butyricum HM-68, Bacillus subtilis HM-66 and Bacillus paralicheniformis BL-09.</title>
        <authorList>
            <person name="Zhang H."/>
        </authorList>
    </citation>
    <scope>NUCLEOTIDE SEQUENCE [LARGE SCALE GENOMIC DNA]</scope>
    <source>
        <strain evidence="2">HM-08</strain>
    </source>
</reference>
<dbReference type="Proteomes" id="UP000032024">
    <property type="component" value="Chromosome"/>
</dbReference>
<organism evidence="1 2">
    <name type="scientific">Heyndrickxia coagulans</name>
    <name type="common">Weizmannia coagulans</name>
    <dbReference type="NCBI Taxonomy" id="1398"/>
    <lineage>
        <taxon>Bacteria</taxon>
        <taxon>Bacillati</taxon>
        <taxon>Bacillota</taxon>
        <taxon>Bacilli</taxon>
        <taxon>Bacillales</taxon>
        <taxon>Bacillaceae</taxon>
        <taxon>Heyndrickxia</taxon>
    </lineage>
</organism>
<protein>
    <submittedName>
        <fullName evidence="1">Uncharacterized protein</fullName>
    </submittedName>
</protein>
<accession>A0AAN0WDN0</accession>
<evidence type="ECO:0000313" key="2">
    <source>
        <dbReference type="Proteomes" id="UP000032024"/>
    </source>
</evidence>